<feature type="transmembrane region" description="Helical" evidence="1">
    <location>
        <begin position="7"/>
        <end position="24"/>
    </location>
</feature>
<keyword evidence="1" id="KW-0812">Transmembrane</keyword>
<dbReference type="PANTHER" id="PTHR31389">
    <property type="entry name" value="LD39211P"/>
    <property type="match status" value="1"/>
</dbReference>
<proteinExistence type="predicted"/>
<accession>A0ABN8QMI3</accession>
<keyword evidence="3" id="KW-1185">Reference proteome</keyword>
<evidence type="ECO:0000256" key="1">
    <source>
        <dbReference type="SAM" id="Phobius"/>
    </source>
</evidence>
<dbReference type="EMBL" id="CALNXK010000132">
    <property type="protein sequence ID" value="CAH3165249.1"/>
    <property type="molecule type" value="Genomic_DNA"/>
</dbReference>
<keyword evidence="1" id="KW-0472">Membrane</keyword>
<keyword evidence="1" id="KW-1133">Transmembrane helix</keyword>
<sequence>MNLCRRYAWLRAILIGSFFGYLIFKSRYTTPHDSSKLQAGQNYGGARTVNATESVATSTKDIVTTEIPGDERLQIGHYVSRLNTSIIGKEFNFDNSTLAVIRRVLGDQTFKRKPIESIDAKTPFFDLVTPVTGCSRNLTSNVIELMSRHNTGAVFYVDSTHHSIVAATQPGMLEYFPMIMEGAVKDMLQASAVVYIDKDEVQRHIMKWVVICALKKDCIAPPGSKLFCGFKFPRDRFGGCHRYDQSLKNILVSNAYNHEHEKYQYWSKNFAVMARG</sequence>
<name>A0ABN8QMI3_9CNID</name>
<evidence type="ECO:0000313" key="3">
    <source>
        <dbReference type="Proteomes" id="UP001159405"/>
    </source>
</evidence>
<evidence type="ECO:0000313" key="2">
    <source>
        <dbReference type="EMBL" id="CAH3165249.1"/>
    </source>
</evidence>
<protein>
    <submittedName>
        <fullName evidence="2">Uncharacterized protein</fullName>
    </submittedName>
</protein>
<organism evidence="2 3">
    <name type="scientific">Porites lobata</name>
    <dbReference type="NCBI Taxonomy" id="104759"/>
    <lineage>
        <taxon>Eukaryota</taxon>
        <taxon>Metazoa</taxon>
        <taxon>Cnidaria</taxon>
        <taxon>Anthozoa</taxon>
        <taxon>Hexacorallia</taxon>
        <taxon>Scleractinia</taxon>
        <taxon>Fungiina</taxon>
        <taxon>Poritidae</taxon>
        <taxon>Porites</taxon>
    </lineage>
</organism>
<reference evidence="2 3" key="1">
    <citation type="submission" date="2022-05" db="EMBL/GenBank/DDBJ databases">
        <authorList>
            <consortium name="Genoscope - CEA"/>
            <person name="William W."/>
        </authorList>
    </citation>
    <scope>NUCLEOTIDE SEQUENCE [LARGE SCALE GENOMIC DNA]</scope>
</reference>
<comment type="caution">
    <text evidence="2">The sequence shown here is derived from an EMBL/GenBank/DDBJ whole genome shotgun (WGS) entry which is preliminary data.</text>
</comment>
<gene>
    <name evidence="2" type="ORF">PLOB_00007064</name>
</gene>
<dbReference type="PANTHER" id="PTHR31389:SF4">
    <property type="entry name" value="LD39211P"/>
    <property type="match status" value="1"/>
</dbReference>
<dbReference type="Proteomes" id="UP001159405">
    <property type="component" value="Unassembled WGS sequence"/>
</dbReference>